<proteinExistence type="predicted"/>
<organism evidence="2 3">
    <name type="scientific">Ambrosiozyma monospora</name>
    <name type="common">Yeast</name>
    <name type="synonym">Endomycopsis monosporus</name>
    <dbReference type="NCBI Taxonomy" id="43982"/>
    <lineage>
        <taxon>Eukaryota</taxon>
        <taxon>Fungi</taxon>
        <taxon>Dikarya</taxon>
        <taxon>Ascomycota</taxon>
        <taxon>Saccharomycotina</taxon>
        <taxon>Pichiomycetes</taxon>
        <taxon>Pichiales</taxon>
        <taxon>Pichiaceae</taxon>
        <taxon>Ambrosiozyma</taxon>
    </lineage>
</organism>
<dbReference type="Pfam" id="PF07956">
    <property type="entry name" value="DUF1690"/>
    <property type="match status" value="1"/>
</dbReference>
<protein>
    <submittedName>
        <fullName evidence="2">Unnamed protein product</fullName>
    </submittedName>
</protein>
<reference evidence="2" key="1">
    <citation type="submission" date="2023-04" db="EMBL/GenBank/DDBJ databases">
        <title>Ambrosiozyma monospora NBRC 1965.</title>
        <authorList>
            <person name="Ichikawa N."/>
            <person name="Sato H."/>
            <person name="Tonouchi N."/>
        </authorList>
    </citation>
    <scope>NUCLEOTIDE SEQUENCE</scope>
    <source>
        <strain evidence="2">NBRC 1965</strain>
    </source>
</reference>
<name>A0A9W6Z5W7_AMBMO</name>
<keyword evidence="1" id="KW-0175">Coiled coil</keyword>
<dbReference type="InterPro" id="IPR012471">
    <property type="entry name" value="DUF1690"/>
</dbReference>
<dbReference type="OrthoDB" id="5544375at2759"/>
<accession>A0A9W6Z5W7</accession>
<keyword evidence="3" id="KW-1185">Reference proteome</keyword>
<feature type="coiled-coil region" evidence="1">
    <location>
        <begin position="77"/>
        <end position="118"/>
    </location>
</feature>
<sequence length="147" mass="16544">MASQQQVKTFVPQTPVQFDSDLLSQLTTTNESSYARQQLSESYIQKEVSKRLSQLQKSKLQDLDSNLNASLLKEATSKDATESVAAVNQRLSELQLNLQKLNDSRVTKSEELLSAEKQVTSCFLNNKGKVLNCWDEVETFKKLAAKQ</sequence>
<comment type="caution">
    <text evidence="2">The sequence shown here is derived from an EMBL/GenBank/DDBJ whole genome shotgun (WGS) entry which is preliminary data.</text>
</comment>
<dbReference type="Proteomes" id="UP001165063">
    <property type="component" value="Unassembled WGS sequence"/>
</dbReference>
<gene>
    <name evidence="2" type="ORF">Amon01_000854700</name>
</gene>
<dbReference type="EMBL" id="BSXU01007688">
    <property type="protein sequence ID" value="GMG56480.1"/>
    <property type="molecule type" value="Genomic_DNA"/>
</dbReference>
<evidence type="ECO:0000313" key="3">
    <source>
        <dbReference type="Proteomes" id="UP001165063"/>
    </source>
</evidence>
<evidence type="ECO:0000313" key="2">
    <source>
        <dbReference type="EMBL" id="GMG56480.1"/>
    </source>
</evidence>
<evidence type="ECO:0000256" key="1">
    <source>
        <dbReference type="SAM" id="Coils"/>
    </source>
</evidence>
<dbReference type="AlphaFoldDB" id="A0A9W6Z5W7"/>